<proteinExistence type="predicted"/>
<evidence type="ECO:0000313" key="2">
    <source>
        <dbReference type="Proteomes" id="UP001234297"/>
    </source>
</evidence>
<reference evidence="1 2" key="1">
    <citation type="journal article" date="2022" name="Hortic Res">
        <title>A haplotype resolved chromosomal level avocado genome allows analysis of novel avocado genes.</title>
        <authorList>
            <person name="Nath O."/>
            <person name="Fletcher S.J."/>
            <person name="Hayward A."/>
            <person name="Shaw L.M."/>
            <person name="Masouleh A.K."/>
            <person name="Furtado A."/>
            <person name="Henry R.J."/>
            <person name="Mitter N."/>
        </authorList>
    </citation>
    <scope>NUCLEOTIDE SEQUENCE [LARGE SCALE GENOMIC DNA]</scope>
    <source>
        <strain evidence="2">cv. Hass</strain>
    </source>
</reference>
<sequence length="603" mass="65036">MREDVRLGVQAAHLLQHLLPAAHSDEPIVNNGDAHDPAPSRANEPRKSYRPVRAGASKPPLGINVSLRPPRSHASGPFHPSFKLPRQRVGLASSDGSRMTRPNGSVIVGETNSPYRPESHRLADSLTVARSAFWNIAGRAGPMVIALVATPYLFAELGPTRWGLFALALSLIGIFGIFDFGIGRALTKLLAERVATGEIDEAAALTRTGLVLLTLLGIAGAAILAGFARLWVDHGLHVAPGQRDEVLHALYVLCLAVPFVILNAALWGVISAFQKFKAANLVNMPILAFYYVGPLLVLRMVDSLVVVMLVLVACRIVMTICYWRICLAEMPSLRSARADRRHARSLAQLGGWMTVALGGGGRLLRDPERPARAHVPGDRRGDEHRLSRHGRRVPPRSGEGGHAGAPLQPRHRGDAVRAVALRRRLQPRDPGVVGRADFADHAAPVMRWLALAMILGAADAVVSGFVDSIGRPDFNAKFSLAELAFYVPLLAVLLKSFGIQGAAIAWSLRVGTDLVVRMLIAGRLVPLLRPVLARLLCVVAVATAALALPLAFEPVVERLVAMALSTAFFAVALWTWGADAEERAFCTIRLRQRGRLHGLSTIP</sequence>
<dbReference type="Proteomes" id="UP001234297">
    <property type="component" value="Chromosome 10"/>
</dbReference>
<gene>
    <name evidence="1" type="ORF">MRB53_031088</name>
</gene>
<evidence type="ECO:0000313" key="1">
    <source>
        <dbReference type="EMBL" id="KAJ8622559.1"/>
    </source>
</evidence>
<dbReference type="EMBL" id="CM056818">
    <property type="protein sequence ID" value="KAJ8622559.1"/>
    <property type="molecule type" value="Genomic_DNA"/>
</dbReference>
<name>A0ACC2KNK7_PERAE</name>
<protein>
    <submittedName>
        <fullName evidence="1">Uncharacterized protein</fullName>
    </submittedName>
</protein>
<keyword evidence="2" id="KW-1185">Reference proteome</keyword>
<accession>A0ACC2KNK7</accession>
<comment type="caution">
    <text evidence="1">The sequence shown here is derived from an EMBL/GenBank/DDBJ whole genome shotgun (WGS) entry which is preliminary data.</text>
</comment>
<organism evidence="1 2">
    <name type="scientific">Persea americana</name>
    <name type="common">Avocado</name>
    <dbReference type="NCBI Taxonomy" id="3435"/>
    <lineage>
        <taxon>Eukaryota</taxon>
        <taxon>Viridiplantae</taxon>
        <taxon>Streptophyta</taxon>
        <taxon>Embryophyta</taxon>
        <taxon>Tracheophyta</taxon>
        <taxon>Spermatophyta</taxon>
        <taxon>Magnoliopsida</taxon>
        <taxon>Magnoliidae</taxon>
        <taxon>Laurales</taxon>
        <taxon>Lauraceae</taxon>
        <taxon>Persea</taxon>
    </lineage>
</organism>